<dbReference type="KEGG" id="msj:MSSAC_2408"/>
<dbReference type="PATRIC" id="fig|1434118.4.peg.3121"/>
<protein>
    <submittedName>
        <fullName evidence="1">Uncharacterized protein</fullName>
    </submittedName>
</protein>
<dbReference type="AlphaFoldDB" id="A0A0E3PPS2"/>
<name>A0A0E3PPS2_9EURY</name>
<proteinExistence type="predicted"/>
<dbReference type="Proteomes" id="UP000033123">
    <property type="component" value="Chromosome"/>
</dbReference>
<accession>A0A0E3PPS2</accession>
<dbReference type="HOGENOM" id="CLU_395181_0_0_2"/>
<dbReference type="EMBL" id="CP009508">
    <property type="protein sequence ID" value="AKB36998.1"/>
    <property type="molecule type" value="Genomic_DNA"/>
</dbReference>
<gene>
    <name evidence="1" type="ORF">MSSAC_2408</name>
</gene>
<dbReference type="RefSeq" id="WP_048183151.1">
    <property type="nucleotide sequence ID" value="NZ_CP009508.1"/>
</dbReference>
<evidence type="ECO:0000313" key="1">
    <source>
        <dbReference type="EMBL" id="AKB36998.1"/>
    </source>
</evidence>
<sequence>MNETMEELETIRKLRFLPREELVRLTTKLYSFDDDKLIKSIKKISGKKIRKPDSFLQKCNPENCIALICEYGSLPEKVTNVIDSLYNEYLYGVNPTIYFSQLILINWKDFEEINSEFPDFIKQNSDALSAENEEKYKNFEALQIFPEKRVIEILFQYQRRIDYVDPETATPSFVYTLEEGIIWLAKDLNALIIKCSEYSVTSFINKLVSEYFTCRVRRFTLHKNVINSVLGKESIRSGNYVNPIPEPNEVKRKSIGDEYLMEKSEGRNTDERYDRTSSFHRITGITNYQTGLNVNSSVGKISLRAHLKKSDIREWSLKTIQQVIGEMATLKKSDIDTYFKGIELGDILALKTVNNSAKEVIRDIIIALNKAKSKGILSISTHYSVEDLYLKAGRFFNFFFIPMCSSCGSISLKCKETGDFGSVLFNGRSLTLTCEACKETITNATGHFECVCGNQFEGDLDENIIAFPTQEFISFINSTVEEIELTYKLEPNEILKFSNGDFEIIPTNYKYLYFFDELPAFRNIPRLEDIDPQIAKTQISNVEQYLQEICKKENYSDHNCRNCLIERKGDCLQRIIAYFTNGELHAHSGVEFGDVSFRQTIDGSSYNIVCLAKSYNEAPIMSGGDRKYTMKKNSGLLNQVVETVFDGRIDFIGIISGADLDPRLKETIVSLVRTQSKKIVFFEKRDIARISSQYFKQ</sequence>
<dbReference type="GeneID" id="24872054"/>
<evidence type="ECO:0000313" key="2">
    <source>
        <dbReference type="Proteomes" id="UP000033123"/>
    </source>
</evidence>
<organism evidence="1 2">
    <name type="scientific">Methanosarcina siciliae C2J</name>
    <dbReference type="NCBI Taxonomy" id="1434118"/>
    <lineage>
        <taxon>Archaea</taxon>
        <taxon>Methanobacteriati</taxon>
        <taxon>Methanobacteriota</taxon>
        <taxon>Stenosarchaea group</taxon>
        <taxon>Methanomicrobia</taxon>
        <taxon>Methanosarcinales</taxon>
        <taxon>Methanosarcinaceae</taxon>
        <taxon>Methanosarcina</taxon>
    </lineage>
</organism>
<reference evidence="1 2" key="1">
    <citation type="submission" date="2014-07" db="EMBL/GenBank/DDBJ databases">
        <title>Methanogenic archaea and the global carbon cycle.</title>
        <authorList>
            <person name="Henriksen J.R."/>
            <person name="Luke J."/>
            <person name="Reinhart S."/>
            <person name="Benedict M.N."/>
            <person name="Youngblut N.D."/>
            <person name="Metcalf M.E."/>
            <person name="Whitaker R.J."/>
            <person name="Metcalf W.W."/>
        </authorList>
    </citation>
    <scope>NUCLEOTIDE SEQUENCE [LARGE SCALE GENOMIC DNA]</scope>
    <source>
        <strain evidence="1 2">C2J</strain>
    </source>
</reference>